<protein>
    <submittedName>
        <fullName evidence="2">Uncharacterized protein</fullName>
    </submittedName>
</protein>
<reference evidence="2 3" key="1">
    <citation type="submission" date="2021-06" db="EMBL/GenBank/DDBJ databases">
        <authorList>
            <person name="Palmer J.M."/>
        </authorList>
    </citation>
    <scope>NUCLEOTIDE SEQUENCE [LARGE SCALE GENOMIC DNA]</scope>
    <source>
        <strain evidence="2 3">AS_MEX2019</strain>
        <tissue evidence="2">Muscle</tissue>
    </source>
</reference>
<proteinExistence type="predicted"/>
<dbReference type="Proteomes" id="UP001469553">
    <property type="component" value="Unassembled WGS sequence"/>
</dbReference>
<keyword evidence="3" id="KW-1185">Reference proteome</keyword>
<gene>
    <name evidence="2" type="ORF">AMECASPLE_008716</name>
</gene>
<comment type="caution">
    <text evidence="2">The sequence shown here is derived from an EMBL/GenBank/DDBJ whole genome shotgun (WGS) entry which is preliminary data.</text>
</comment>
<accession>A0ABV1A6C5</accession>
<name>A0ABV1A6C5_9TELE</name>
<organism evidence="2 3">
    <name type="scientific">Ameca splendens</name>
    <dbReference type="NCBI Taxonomy" id="208324"/>
    <lineage>
        <taxon>Eukaryota</taxon>
        <taxon>Metazoa</taxon>
        <taxon>Chordata</taxon>
        <taxon>Craniata</taxon>
        <taxon>Vertebrata</taxon>
        <taxon>Euteleostomi</taxon>
        <taxon>Actinopterygii</taxon>
        <taxon>Neopterygii</taxon>
        <taxon>Teleostei</taxon>
        <taxon>Neoteleostei</taxon>
        <taxon>Acanthomorphata</taxon>
        <taxon>Ovalentaria</taxon>
        <taxon>Atherinomorphae</taxon>
        <taxon>Cyprinodontiformes</taxon>
        <taxon>Goodeidae</taxon>
        <taxon>Ameca</taxon>
    </lineage>
</organism>
<sequence length="123" mass="13654">MRTFIDQPNKQASEPSGTMRRHQEAPVVLFPCMKLGSNRTISMFNPSFTTGKTLLLLLLLSAGHSPEHSSFPPLSYQAAVGPPSSPYLQILNIQNSLQVQQNPERLGTRNWNMVKNSGMNQVC</sequence>
<dbReference type="EMBL" id="JAHRIP010085111">
    <property type="protein sequence ID" value="MEQ2314114.1"/>
    <property type="molecule type" value="Genomic_DNA"/>
</dbReference>
<feature type="region of interest" description="Disordered" evidence="1">
    <location>
        <begin position="1"/>
        <end position="21"/>
    </location>
</feature>
<feature type="compositionally biased region" description="Polar residues" evidence="1">
    <location>
        <begin position="1"/>
        <end position="16"/>
    </location>
</feature>
<evidence type="ECO:0000313" key="3">
    <source>
        <dbReference type="Proteomes" id="UP001469553"/>
    </source>
</evidence>
<evidence type="ECO:0000313" key="2">
    <source>
        <dbReference type="EMBL" id="MEQ2314114.1"/>
    </source>
</evidence>
<evidence type="ECO:0000256" key="1">
    <source>
        <dbReference type="SAM" id="MobiDB-lite"/>
    </source>
</evidence>